<dbReference type="AlphaFoldDB" id="A0A7W3UKM7"/>
<dbReference type="Gene3D" id="1.10.260.40">
    <property type="entry name" value="lambda repressor-like DNA-binding domains"/>
    <property type="match status" value="1"/>
</dbReference>
<dbReference type="Pfam" id="PF13377">
    <property type="entry name" value="Peripla_BP_3"/>
    <property type="match status" value="1"/>
</dbReference>
<dbReference type="PANTHER" id="PTHR30146">
    <property type="entry name" value="LACI-RELATED TRANSCRIPTIONAL REPRESSOR"/>
    <property type="match status" value="1"/>
</dbReference>
<dbReference type="PROSITE" id="PS50932">
    <property type="entry name" value="HTH_LACI_2"/>
    <property type="match status" value="1"/>
</dbReference>
<dbReference type="Proteomes" id="UP000517106">
    <property type="component" value="Unassembled WGS sequence"/>
</dbReference>
<evidence type="ECO:0000256" key="3">
    <source>
        <dbReference type="ARBA" id="ARBA00023125"/>
    </source>
</evidence>
<evidence type="ECO:0000313" key="6">
    <source>
        <dbReference type="EMBL" id="MBB1096760.1"/>
    </source>
</evidence>
<dbReference type="InterPro" id="IPR010982">
    <property type="entry name" value="Lambda_DNA-bd_dom_sf"/>
</dbReference>
<evidence type="ECO:0000313" key="7">
    <source>
        <dbReference type="Proteomes" id="UP000517106"/>
    </source>
</evidence>
<gene>
    <name evidence="6" type="ORF">H5S09_02155</name>
</gene>
<evidence type="ECO:0000256" key="4">
    <source>
        <dbReference type="ARBA" id="ARBA00023163"/>
    </source>
</evidence>
<dbReference type="InterPro" id="IPR000843">
    <property type="entry name" value="HTH_LacI"/>
</dbReference>
<feature type="domain" description="HTH lacI-type" evidence="5">
    <location>
        <begin position="5"/>
        <end position="59"/>
    </location>
</feature>
<dbReference type="SUPFAM" id="SSF53822">
    <property type="entry name" value="Periplasmic binding protein-like I"/>
    <property type="match status" value="1"/>
</dbReference>
<evidence type="ECO:0000256" key="1">
    <source>
        <dbReference type="ARBA" id="ARBA00022491"/>
    </source>
</evidence>
<dbReference type="Gene3D" id="3.40.50.2300">
    <property type="match status" value="2"/>
</dbReference>
<keyword evidence="2" id="KW-0805">Transcription regulation</keyword>
<keyword evidence="3 6" id="KW-0238">DNA-binding</keyword>
<keyword evidence="1" id="KW-0678">Repressor</keyword>
<comment type="caution">
    <text evidence="6">The sequence shown here is derived from an EMBL/GenBank/DDBJ whole genome shotgun (WGS) entry which is preliminary data.</text>
</comment>
<dbReference type="RefSeq" id="WP_182595371.1">
    <property type="nucleotide sequence ID" value="NZ_JACIVA010000030.1"/>
</dbReference>
<protein>
    <submittedName>
        <fullName evidence="6">LacI family DNA-binding transcriptional regulator</fullName>
    </submittedName>
</protein>
<dbReference type="CDD" id="cd06267">
    <property type="entry name" value="PBP1_LacI_sugar_binding-like"/>
    <property type="match status" value="1"/>
</dbReference>
<dbReference type="InterPro" id="IPR028082">
    <property type="entry name" value="Peripla_BP_I"/>
</dbReference>
<dbReference type="EMBL" id="JACIVA010000030">
    <property type="protein sequence ID" value="MBB1096760.1"/>
    <property type="molecule type" value="Genomic_DNA"/>
</dbReference>
<accession>A0A7W3UKM7</accession>
<reference evidence="6 7" key="1">
    <citation type="submission" date="2020-07" db="EMBL/GenBank/DDBJ databases">
        <title>Description of Limosilactobacillus balticus sp. nov., Limosilactobacillus agrestis sp. nov., Limosilactobacillus albertensis sp. nov., Limosilactobacillus rudii sp. nov., Limosilactobacillus fastidiosus sp. nov., five novel Limosilactobacillus species isolated from the vertebrate gastrointestinal tract, and proposal of 6 subspecies of Limosilactobacillus reuteri adapted to the gastrointestinal tract of specific vertebrate hosts.</title>
        <authorList>
            <person name="Li F."/>
            <person name="Cheng C."/>
            <person name="Zheng J."/>
            <person name="Quevedo R.M."/>
            <person name="Li J."/>
            <person name="Roos S."/>
            <person name="Gaenzle M.G."/>
            <person name="Walter J."/>
        </authorList>
    </citation>
    <scope>NUCLEOTIDE SEQUENCE [LARGE SCALE GENOMIC DNA]</scope>
    <source>
        <strain evidence="6 7">STM2_1</strain>
    </source>
</reference>
<evidence type="ECO:0000259" key="5">
    <source>
        <dbReference type="PROSITE" id="PS50932"/>
    </source>
</evidence>
<keyword evidence="7" id="KW-1185">Reference proteome</keyword>
<dbReference type="GO" id="GO:0000976">
    <property type="term" value="F:transcription cis-regulatory region binding"/>
    <property type="evidence" value="ECO:0007669"/>
    <property type="project" value="TreeGrafter"/>
</dbReference>
<dbReference type="SUPFAM" id="SSF47413">
    <property type="entry name" value="lambda repressor-like DNA-binding domains"/>
    <property type="match status" value="1"/>
</dbReference>
<dbReference type="GO" id="GO:0003700">
    <property type="term" value="F:DNA-binding transcription factor activity"/>
    <property type="evidence" value="ECO:0007669"/>
    <property type="project" value="TreeGrafter"/>
</dbReference>
<dbReference type="SMART" id="SM00354">
    <property type="entry name" value="HTH_LACI"/>
    <property type="match status" value="1"/>
</dbReference>
<proteinExistence type="predicted"/>
<keyword evidence="4" id="KW-0804">Transcription</keyword>
<organism evidence="6 7">
    <name type="scientific">Limosilactobacillus rudii</name>
    <dbReference type="NCBI Taxonomy" id="2759755"/>
    <lineage>
        <taxon>Bacteria</taxon>
        <taxon>Bacillati</taxon>
        <taxon>Bacillota</taxon>
        <taxon>Bacilli</taxon>
        <taxon>Lactobacillales</taxon>
        <taxon>Lactobacillaceae</taxon>
        <taxon>Limosilactobacillus</taxon>
    </lineage>
</organism>
<dbReference type="PANTHER" id="PTHR30146:SF148">
    <property type="entry name" value="HTH-TYPE TRANSCRIPTIONAL REPRESSOR PURR-RELATED"/>
    <property type="match status" value="1"/>
</dbReference>
<sequence>MNDKVTIKTIAKIANVSHTTVSRALNDSPLVKEKTKKEIHEIAERLNYSPNLNAKALVEHRSFIIAVYFTDLNSGTSPSFMSEMLHQIKEMLPKGYEIAVDSFASLRQSKQAINLRFDGALVVSQSSTDDVYIEQLANTGKPVVILNRKVERTDLFNYASDDYSGTVTAVEYLLRMGHRRIGIISGKEEFTSSQNRLAGFVDTLQKHGISLNNKWVVAGDYSVKSGYNAMEKILNLGELPTCVFASNDDMAMGAMRACEDYGFSVPEQISFMGFDDSSYSNYCIPRLTTIKKPMREITNNGIKTLNDLINNQSPKTVQSLNIKPSLVVRESVKKLN</sequence>
<evidence type="ECO:0000256" key="2">
    <source>
        <dbReference type="ARBA" id="ARBA00023015"/>
    </source>
</evidence>
<dbReference type="InterPro" id="IPR046335">
    <property type="entry name" value="LacI/GalR-like_sensor"/>
</dbReference>
<dbReference type="CDD" id="cd01392">
    <property type="entry name" value="HTH_LacI"/>
    <property type="match status" value="1"/>
</dbReference>
<dbReference type="Pfam" id="PF00356">
    <property type="entry name" value="LacI"/>
    <property type="match status" value="1"/>
</dbReference>
<name>A0A7W3UKM7_9LACO</name>